<dbReference type="EMBL" id="JBDZYD010000018">
    <property type="protein sequence ID" value="MEQ0565226.1"/>
    <property type="molecule type" value="Genomic_DNA"/>
</dbReference>
<dbReference type="InterPro" id="IPR027417">
    <property type="entry name" value="P-loop_NTPase"/>
</dbReference>
<dbReference type="InterPro" id="IPR019734">
    <property type="entry name" value="TPR_rpt"/>
</dbReference>
<dbReference type="SUPFAM" id="SSF52540">
    <property type="entry name" value="P-loop containing nucleoside triphosphate hydrolases"/>
    <property type="match status" value="1"/>
</dbReference>
<accession>A0ABV0LSF3</accession>
<dbReference type="PANTHER" id="PTHR47691:SF3">
    <property type="entry name" value="HTH-TYPE TRANSCRIPTIONAL REGULATOR RV0890C-RELATED"/>
    <property type="match status" value="1"/>
</dbReference>
<evidence type="ECO:0000313" key="2">
    <source>
        <dbReference type="Proteomes" id="UP001440984"/>
    </source>
</evidence>
<dbReference type="Gene3D" id="3.40.50.300">
    <property type="entry name" value="P-loop containing nucleotide triphosphate hydrolases"/>
    <property type="match status" value="1"/>
</dbReference>
<sequence length="685" mass="74626">MVTGGDEGIFQRVGPVPAVWTADPPVPGYTDRTEQLAELRQFADQVRAAPAVVAVHARPGMGKTAFLRQAAAVLRDRFDICLQVDFAAWHRDGRVDMDGVLGGMLEALYVAQQWIPADPAGRHRRYLSLLEGQRVLVLLDNVTEPAQVEYLIPNSAHALVLVASHVRLHDLVATHRAELRHLTGLSTRHGVELLEVIGVGERVKAEPGETERLVEICGGSPHGLQIAAGRLRFQPWLSVAELVAELESEVVSNAGDPARTEGRHEMTKGLDSAYRALDADAASLCRRLAVLPGREFPERIIAAAAGIPVRVARPRIGVLVAMDLLEQVDGGFRMPDLVRMYAAGAAAAEDDPEELDRCRARVVRAWCAEAMAADRAVLLDRYRVPDSFEPVAESETAGLGKKAALRWFGRWHGSLLDVLRHAEAQQLDTEAWQLFEAMWPFYSTHSYLQAWLEAGALAVTCAHRAGAVAAEARVRCLRSRASMNQGDFAAAATDLDEARRLAETVDDGRRLLASVCDFSGQLAYRQQDFERALADFAQALAISEDLGDERGTGLQAQFCGRSLGRLGRYGEALTALDRAKLLLERAGDTRALSRTAFSRGEVLLAASREAEAVTSLHEAVEIANGLEASELVVKPLELLTELARRNGDQAAERGYLTAVVELHLAGGSPDAARYQARLQELSEED</sequence>
<dbReference type="SMART" id="SM00028">
    <property type="entry name" value="TPR"/>
    <property type="match status" value="3"/>
</dbReference>
<protein>
    <submittedName>
        <fullName evidence="1">NB-ARC domain-containing protein</fullName>
    </submittedName>
</protein>
<comment type="caution">
    <text evidence="1">The sequence shown here is derived from an EMBL/GenBank/DDBJ whole genome shotgun (WGS) entry which is preliminary data.</text>
</comment>
<dbReference type="Proteomes" id="UP001440984">
    <property type="component" value="Unassembled WGS sequence"/>
</dbReference>
<proteinExistence type="predicted"/>
<dbReference type="RefSeq" id="WP_348956307.1">
    <property type="nucleotide sequence ID" value="NZ_JBDZYD010000018.1"/>
</dbReference>
<dbReference type="SUPFAM" id="SSF48452">
    <property type="entry name" value="TPR-like"/>
    <property type="match status" value="2"/>
</dbReference>
<evidence type="ECO:0000313" key="1">
    <source>
        <dbReference type="EMBL" id="MEQ0565226.1"/>
    </source>
</evidence>
<dbReference type="PRINTS" id="PR00364">
    <property type="entry name" value="DISEASERSIST"/>
</dbReference>
<name>A0ABV0LSF3_9PSEU</name>
<gene>
    <name evidence="1" type="ORF">ABJI51_39635</name>
</gene>
<dbReference type="Gene3D" id="1.25.40.10">
    <property type="entry name" value="Tetratricopeptide repeat domain"/>
    <property type="match status" value="1"/>
</dbReference>
<keyword evidence="2" id="KW-1185">Reference proteome</keyword>
<dbReference type="InterPro" id="IPR011990">
    <property type="entry name" value="TPR-like_helical_dom_sf"/>
</dbReference>
<dbReference type="PANTHER" id="PTHR47691">
    <property type="entry name" value="REGULATOR-RELATED"/>
    <property type="match status" value="1"/>
</dbReference>
<organism evidence="1 2">
    <name type="scientific">Amycolatopsis melonis</name>
    <dbReference type="NCBI Taxonomy" id="3156488"/>
    <lineage>
        <taxon>Bacteria</taxon>
        <taxon>Bacillati</taxon>
        <taxon>Actinomycetota</taxon>
        <taxon>Actinomycetes</taxon>
        <taxon>Pseudonocardiales</taxon>
        <taxon>Pseudonocardiaceae</taxon>
        <taxon>Amycolatopsis</taxon>
    </lineage>
</organism>
<reference evidence="1 2" key="1">
    <citation type="submission" date="2024-05" db="EMBL/GenBank/DDBJ databases">
        <authorList>
            <person name="Zhao H."/>
            <person name="Xu Y."/>
            <person name="Lin S."/>
            <person name="Spain J.C."/>
            <person name="Zhou N.-Y."/>
        </authorList>
    </citation>
    <scope>NUCLEOTIDE SEQUENCE [LARGE SCALE GENOMIC DNA]</scope>
    <source>
        <strain evidence="1 2">NEAU-NG30</strain>
    </source>
</reference>